<dbReference type="GeneID" id="19975063"/>
<accession>W2RP50</accession>
<dbReference type="OrthoDB" id="29773at2759"/>
<dbReference type="PANTHER" id="PTHR13146:SF0">
    <property type="entry name" value="SOLUTE CARRIER FAMILY 35 MEMBER F6"/>
    <property type="match status" value="1"/>
</dbReference>
<dbReference type="GO" id="GO:0015165">
    <property type="term" value="F:pyrimidine nucleotide-sugar transmembrane transporter activity"/>
    <property type="evidence" value="ECO:0007669"/>
    <property type="project" value="InterPro"/>
</dbReference>
<protein>
    <recommendedName>
        <fullName evidence="9">EamA domain-containing protein</fullName>
    </recommendedName>
</protein>
<feature type="transmembrane region" description="Helical" evidence="6">
    <location>
        <begin position="134"/>
        <end position="158"/>
    </location>
</feature>
<evidence type="ECO:0000256" key="1">
    <source>
        <dbReference type="ARBA" id="ARBA00004477"/>
    </source>
</evidence>
<evidence type="ECO:0000256" key="5">
    <source>
        <dbReference type="SAM" id="MobiDB-lite"/>
    </source>
</evidence>
<evidence type="ECO:0000256" key="4">
    <source>
        <dbReference type="ARBA" id="ARBA00023136"/>
    </source>
</evidence>
<feature type="transmembrane region" description="Helical" evidence="6">
    <location>
        <begin position="188"/>
        <end position="210"/>
    </location>
</feature>
<keyword evidence="3 6" id="KW-1133">Transmembrane helix</keyword>
<feature type="transmembrane region" description="Helical" evidence="6">
    <location>
        <begin position="283"/>
        <end position="305"/>
    </location>
</feature>
<evidence type="ECO:0008006" key="9">
    <source>
        <dbReference type="Google" id="ProtNLM"/>
    </source>
</evidence>
<keyword evidence="4 6" id="KW-0472">Membrane</keyword>
<dbReference type="PIRSF" id="PIRSF036436">
    <property type="entry name" value="UCP036436"/>
    <property type="match status" value="1"/>
</dbReference>
<feature type="transmembrane region" description="Helical" evidence="6">
    <location>
        <begin position="6"/>
        <end position="24"/>
    </location>
</feature>
<feature type="transmembrane region" description="Helical" evidence="6">
    <location>
        <begin position="325"/>
        <end position="350"/>
    </location>
</feature>
<dbReference type="Pfam" id="PF04142">
    <property type="entry name" value="Nuc_sug_transp"/>
    <property type="match status" value="1"/>
</dbReference>
<dbReference type="Proteomes" id="UP000030752">
    <property type="component" value="Unassembled WGS sequence"/>
</dbReference>
<dbReference type="PROSITE" id="PS51257">
    <property type="entry name" value="PROKAR_LIPOPROTEIN"/>
    <property type="match status" value="1"/>
</dbReference>
<sequence>MAVKAVIPFLVGMMLLTGCANTILTKYQDQQCVRNCEAGDKGKPHLFEQPVIQTVQMFIGETGCWLVVFGFYIARLIQNKTRTSPLLYQPVNTENEEDDNTLRPYSSQDAASPALKPLVPNADDRRPLKGWKTLLLAIPACCDITGTTLMNVGLLFVAASIYQMTRGALVLFVGLFSVIFLKKKLHLFHWFSLVIVVVGVALVGLAGAIWSGKGSSDAQEHAPELKTVVLFARDAVAQAADPVVIQTIIGIFLIAGAQIFTASQFCLEEWILENYALEPLKVVAWEGIFGFTITIIGQILLHFTVGVSKSGKYGYFDAEEGYREIFTNRAIGISSLFIMVSIGGFNFFGLSVTRSISATSRSIIDTCRTLFIWLVSLGLGWESFKWLQVVGFALLVYGTFLFNELVRPPIKALIPREQRNGNAHEERESLLPEEPIEHM</sequence>
<feature type="transmembrane region" description="Helical" evidence="6">
    <location>
        <begin position="243"/>
        <end position="262"/>
    </location>
</feature>
<dbReference type="SUPFAM" id="SSF103481">
    <property type="entry name" value="Multidrug resistance efflux transporter EmrE"/>
    <property type="match status" value="1"/>
</dbReference>
<dbReference type="InterPro" id="IPR012404">
    <property type="entry name" value="UCP036436"/>
</dbReference>
<dbReference type="PANTHER" id="PTHR13146">
    <property type="match status" value="1"/>
</dbReference>
<reference evidence="7 8" key="1">
    <citation type="submission" date="2013-03" db="EMBL/GenBank/DDBJ databases">
        <title>The Genome Sequence of Phialophora europaea CBS 101466.</title>
        <authorList>
            <consortium name="The Broad Institute Genomics Platform"/>
            <person name="Cuomo C."/>
            <person name="de Hoog S."/>
            <person name="Gorbushina A."/>
            <person name="Walker B."/>
            <person name="Young S.K."/>
            <person name="Zeng Q."/>
            <person name="Gargeya S."/>
            <person name="Fitzgerald M."/>
            <person name="Haas B."/>
            <person name="Abouelleil A."/>
            <person name="Allen A.W."/>
            <person name="Alvarado L."/>
            <person name="Arachchi H.M."/>
            <person name="Berlin A.M."/>
            <person name="Chapman S.B."/>
            <person name="Gainer-Dewar J."/>
            <person name="Goldberg J."/>
            <person name="Griggs A."/>
            <person name="Gujja S."/>
            <person name="Hansen M."/>
            <person name="Howarth C."/>
            <person name="Imamovic A."/>
            <person name="Ireland A."/>
            <person name="Larimer J."/>
            <person name="McCowan C."/>
            <person name="Murphy C."/>
            <person name="Pearson M."/>
            <person name="Poon T.W."/>
            <person name="Priest M."/>
            <person name="Roberts A."/>
            <person name="Saif S."/>
            <person name="Shea T."/>
            <person name="Sisk P."/>
            <person name="Sykes S."/>
            <person name="Wortman J."/>
            <person name="Nusbaum C."/>
            <person name="Birren B."/>
        </authorList>
    </citation>
    <scope>NUCLEOTIDE SEQUENCE [LARGE SCALE GENOMIC DNA]</scope>
    <source>
        <strain evidence="7 8">CBS 101466</strain>
    </source>
</reference>
<evidence type="ECO:0000313" key="8">
    <source>
        <dbReference type="Proteomes" id="UP000030752"/>
    </source>
</evidence>
<dbReference type="HOGENOM" id="CLU_025028_3_1_1"/>
<dbReference type="EMBL" id="KB822723">
    <property type="protein sequence ID" value="ETN38100.1"/>
    <property type="molecule type" value="Genomic_DNA"/>
</dbReference>
<evidence type="ECO:0000256" key="2">
    <source>
        <dbReference type="ARBA" id="ARBA00022692"/>
    </source>
</evidence>
<dbReference type="STRING" id="1220924.W2RP50"/>
<organism evidence="7 8">
    <name type="scientific">Cyphellophora europaea (strain CBS 101466)</name>
    <name type="common">Phialophora europaea</name>
    <dbReference type="NCBI Taxonomy" id="1220924"/>
    <lineage>
        <taxon>Eukaryota</taxon>
        <taxon>Fungi</taxon>
        <taxon>Dikarya</taxon>
        <taxon>Ascomycota</taxon>
        <taxon>Pezizomycotina</taxon>
        <taxon>Eurotiomycetes</taxon>
        <taxon>Chaetothyriomycetidae</taxon>
        <taxon>Chaetothyriales</taxon>
        <taxon>Cyphellophoraceae</taxon>
        <taxon>Cyphellophora</taxon>
    </lineage>
</organism>
<comment type="subcellular location">
    <subcellularLocation>
        <location evidence="1">Endoplasmic reticulum membrane</location>
        <topology evidence="1">Multi-pass membrane protein</topology>
    </subcellularLocation>
</comment>
<feature type="region of interest" description="Disordered" evidence="5">
    <location>
        <begin position="93"/>
        <end position="121"/>
    </location>
</feature>
<dbReference type="InterPro" id="IPR007271">
    <property type="entry name" value="Nuc_sug_transpt"/>
</dbReference>
<dbReference type="eggNOG" id="KOG3912">
    <property type="taxonomic scope" value="Eukaryota"/>
</dbReference>
<name>W2RP50_CYPE1</name>
<dbReference type="AlphaFoldDB" id="W2RP50"/>
<dbReference type="RefSeq" id="XP_008720269.1">
    <property type="nucleotide sequence ID" value="XM_008722047.1"/>
</dbReference>
<dbReference type="InParanoid" id="W2RP50"/>
<gene>
    <name evidence="7" type="ORF">HMPREF1541_07724</name>
</gene>
<proteinExistence type="predicted"/>
<keyword evidence="8" id="KW-1185">Reference proteome</keyword>
<feature type="transmembrane region" description="Helical" evidence="6">
    <location>
        <begin position="164"/>
        <end position="181"/>
    </location>
</feature>
<feature type="region of interest" description="Disordered" evidence="5">
    <location>
        <begin position="417"/>
        <end position="439"/>
    </location>
</feature>
<keyword evidence="2 6" id="KW-0812">Transmembrane</keyword>
<dbReference type="GO" id="GO:0000139">
    <property type="term" value="C:Golgi membrane"/>
    <property type="evidence" value="ECO:0007669"/>
    <property type="project" value="InterPro"/>
</dbReference>
<evidence type="ECO:0000256" key="3">
    <source>
        <dbReference type="ARBA" id="ARBA00022989"/>
    </source>
</evidence>
<dbReference type="InterPro" id="IPR037185">
    <property type="entry name" value="EmrE-like"/>
</dbReference>
<dbReference type="VEuPathDB" id="FungiDB:HMPREF1541_07724"/>
<evidence type="ECO:0000256" key="6">
    <source>
        <dbReference type="SAM" id="Phobius"/>
    </source>
</evidence>
<evidence type="ECO:0000313" key="7">
    <source>
        <dbReference type="EMBL" id="ETN38100.1"/>
    </source>
</evidence>